<organism evidence="1 2">
    <name type="scientific">Violaceomyces palustris</name>
    <dbReference type="NCBI Taxonomy" id="1673888"/>
    <lineage>
        <taxon>Eukaryota</taxon>
        <taxon>Fungi</taxon>
        <taxon>Dikarya</taxon>
        <taxon>Basidiomycota</taxon>
        <taxon>Ustilaginomycotina</taxon>
        <taxon>Ustilaginomycetes</taxon>
        <taxon>Violaceomycetales</taxon>
        <taxon>Violaceomycetaceae</taxon>
        <taxon>Violaceomyces</taxon>
    </lineage>
</organism>
<protein>
    <submittedName>
        <fullName evidence="1">Uncharacterized protein</fullName>
    </submittedName>
</protein>
<sequence length="751" mass="83910">MTPTESTSQPDQDVKDDASSNLCFGGGSWTIERPARRSGRTRRRGGKEGLTSTSTVRRGRPSFPYRARPPPPSPPTSLQEHALRKPHFSVSDLVSPSWCEYSFQYGVLGMSHLPPSQRPESILTPSGVTLKSDRSKVEVKEKVLEAGKAIHSVLEDEAHPDRVTVRVVTREDEWGLRLLNLITSLKILIPPPLSIPAPSPRHQVCCREVPVFGRLGQDLVLGVVDEITRRPVDLDRPWDPLPPSSSSALGLISRDGKRLTRARTVPSKVEGNRASTSSTLERFGFTSVATATASTTGKGRESNDPDAKRGSGDEDRTDGAAPRKKDPMPPPPTSNEHRPVLPPSSEEQRSPCPLPDRLGFAFFLSDTKTRVSRSLPQVSDQYQARLQCMLYKRLFDGMVLGALKDRGLEPERLGSQDDGNDAKTAISADPLSTPLDWTWLFEKLKLDPEAELSSQFASDAEPVCSSHGLKLLSRRGHRLRPEGGGGGGGPRRRICTLREIQEEVVDTLVELVRAANVGYFGHVAEKVEGKGGGSISTLGALHEELEIVYRHQSSLRGGSVGRTRNRAKVRDGDERLIRKKGGKSTTFIDLTLDEDRWEEEVEQRDEDVHLLGTSRFKHESTKLQEHLDDTLAMWRGEREIRGVSEKDSGRCHHCEWIQGCEWREMKSKQREEEILICRRRLDEERGRRRSEAREKREAWIKDRGENLTALVEVEIEGGTKVGEVEIDGPRSETEMWSEFKATDSILDQMDW</sequence>
<reference evidence="1 2" key="1">
    <citation type="journal article" date="2018" name="Mol. Biol. Evol.">
        <title>Broad Genomic Sampling Reveals a Smut Pathogenic Ancestry of the Fungal Clade Ustilaginomycotina.</title>
        <authorList>
            <person name="Kijpornyongpan T."/>
            <person name="Mondo S.J."/>
            <person name="Barry K."/>
            <person name="Sandor L."/>
            <person name="Lee J."/>
            <person name="Lipzen A."/>
            <person name="Pangilinan J."/>
            <person name="LaButti K."/>
            <person name="Hainaut M."/>
            <person name="Henrissat B."/>
            <person name="Grigoriev I.V."/>
            <person name="Spatafora J.W."/>
            <person name="Aime M.C."/>
        </authorList>
    </citation>
    <scope>NUCLEOTIDE SEQUENCE [LARGE SCALE GENOMIC DNA]</scope>
    <source>
        <strain evidence="1 2">SA 807</strain>
    </source>
</reference>
<accession>A0ACD0P042</accession>
<name>A0ACD0P042_9BASI</name>
<evidence type="ECO:0000313" key="2">
    <source>
        <dbReference type="Proteomes" id="UP000245626"/>
    </source>
</evidence>
<dbReference type="EMBL" id="KZ819853">
    <property type="protein sequence ID" value="PWN51309.1"/>
    <property type="molecule type" value="Genomic_DNA"/>
</dbReference>
<gene>
    <name evidence="1" type="ORF">IE53DRAFT_328657</name>
</gene>
<keyword evidence="2" id="KW-1185">Reference proteome</keyword>
<dbReference type="Proteomes" id="UP000245626">
    <property type="component" value="Unassembled WGS sequence"/>
</dbReference>
<evidence type="ECO:0000313" key="1">
    <source>
        <dbReference type="EMBL" id="PWN51309.1"/>
    </source>
</evidence>
<proteinExistence type="predicted"/>